<proteinExistence type="predicted"/>
<sequence>MTFEPSELTPDRSVRHFYGADLRRHRANGDWSLVKLAGEVPCSKSQLARIETAESTVPPGLSEEFDRVFGTDGHFTRLYALMKHEVQHPDQYREFMKLEAEAEFISFYAAHIVPGLLQTEAYAREVLSCDPETPDDEVETLVRARLSRQERLTSERPPFHWTVLDEAALRRPIGGPAAMREQLAALLPLVDTRTTKIQVLPFGHGAHALLGGSLTLLKLPNSRDVAYEEGNETSRLYEDSQQVGKWQRLYDDVRAFALSPRESAALIGQMMEEHGSCDPST</sequence>
<keyword evidence="3" id="KW-1185">Reference proteome</keyword>
<feature type="domain" description="DUF5753" evidence="1">
    <location>
        <begin position="92"/>
        <end position="268"/>
    </location>
</feature>
<reference evidence="3" key="1">
    <citation type="submission" date="2023-07" db="EMBL/GenBank/DDBJ databases">
        <title>30 novel species of actinomycetes from the DSMZ collection.</title>
        <authorList>
            <person name="Nouioui I."/>
        </authorList>
    </citation>
    <scope>NUCLEOTIDE SEQUENCE [LARGE SCALE GENOMIC DNA]</scope>
    <source>
        <strain evidence="3">DSM 44938</strain>
    </source>
</reference>
<name>A0ABU2MUJ6_9ACTN</name>
<evidence type="ECO:0000259" key="1">
    <source>
        <dbReference type="Pfam" id="PF19054"/>
    </source>
</evidence>
<dbReference type="EMBL" id="JAVREL010000013">
    <property type="protein sequence ID" value="MDT0345205.1"/>
    <property type="molecule type" value="Genomic_DNA"/>
</dbReference>
<gene>
    <name evidence="2" type="ORF">RM590_21740</name>
</gene>
<protein>
    <submittedName>
        <fullName evidence="2">Helix-turn-helix transcriptional regulator</fullName>
    </submittedName>
</protein>
<comment type="caution">
    <text evidence="2">The sequence shown here is derived from an EMBL/GenBank/DDBJ whole genome shotgun (WGS) entry which is preliminary data.</text>
</comment>
<evidence type="ECO:0000313" key="3">
    <source>
        <dbReference type="Proteomes" id="UP001183246"/>
    </source>
</evidence>
<dbReference type="InterPro" id="IPR043917">
    <property type="entry name" value="DUF5753"/>
</dbReference>
<evidence type="ECO:0000313" key="2">
    <source>
        <dbReference type="EMBL" id="MDT0345205.1"/>
    </source>
</evidence>
<dbReference type="Pfam" id="PF19054">
    <property type="entry name" value="DUF5753"/>
    <property type="match status" value="1"/>
</dbReference>
<dbReference type="Pfam" id="PF13560">
    <property type="entry name" value="HTH_31"/>
    <property type="match status" value="1"/>
</dbReference>
<organism evidence="2 3">
    <name type="scientific">Streptomyces litchfieldiae</name>
    <dbReference type="NCBI Taxonomy" id="3075543"/>
    <lineage>
        <taxon>Bacteria</taxon>
        <taxon>Bacillati</taxon>
        <taxon>Actinomycetota</taxon>
        <taxon>Actinomycetes</taxon>
        <taxon>Kitasatosporales</taxon>
        <taxon>Streptomycetaceae</taxon>
        <taxon>Streptomyces</taxon>
    </lineage>
</organism>
<dbReference type="Proteomes" id="UP001183246">
    <property type="component" value="Unassembled WGS sequence"/>
</dbReference>
<dbReference type="CDD" id="cd00093">
    <property type="entry name" value="HTH_XRE"/>
    <property type="match status" value="1"/>
</dbReference>
<accession>A0ABU2MUJ6</accession>
<dbReference type="InterPro" id="IPR001387">
    <property type="entry name" value="Cro/C1-type_HTH"/>
</dbReference>
<dbReference type="RefSeq" id="WP_311706336.1">
    <property type="nucleotide sequence ID" value="NZ_JAVREL010000013.1"/>
</dbReference>